<dbReference type="RefSeq" id="WP_229203448.1">
    <property type="nucleotide sequence ID" value="NZ_QGDT01000011.1"/>
</dbReference>
<comment type="caution">
    <text evidence="3">The sequence shown here is derived from an EMBL/GenBank/DDBJ whole genome shotgun (WGS) entry which is preliminary data.</text>
</comment>
<dbReference type="Pfam" id="PF01261">
    <property type="entry name" value="AP_endonuc_2"/>
    <property type="match status" value="1"/>
</dbReference>
<sequence length="308" mass="34955">MMNRRNFMATTLAGGGALSALQAMGAETPFENHSGKKLSLKVLGTNWGFKGTVDAFCAAVKQEGYDGIEMWWQSGQERRKELFAAIKKYDLEIGYLCGSHDADFKKHFEAFRKGVNEAATQSERKPLYINCHSGRDYFSFEENQALIDHTLEVSAKTGIPIAHETHRSRMLFAAHIAKRFLEENPAMKITLDISHWCNVHESLLADQPEAVKLALERTIHIHARVGHQEGPQVSDPRAPEWATAMKAHLDWWDTVVAYKIQNNEPLTVLTEFGPPAYLPTMPYTNLPVADQWGINVHMMQLFRERYLK</sequence>
<protein>
    <submittedName>
        <fullName evidence="3">Sugar phosphate isomerase/epimerase</fullName>
    </submittedName>
</protein>
<reference evidence="3 4" key="1">
    <citation type="submission" date="2018-03" db="EMBL/GenBank/DDBJ databases">
        <title>Genomic Encyclopedia of Archaeal and Bacterial Type Strains, Phase II (KMG-II): from individual species to whole genera.</title>
        <authorList>
            <person name="Goeker M."/>
        </authorList>
    </citation>
    <scope>NUCLEOTIDE SEQUENCE [LARGE SCALE GENOMIC DNA]</scope>
    <source>
        <strain evidence="3 4">DSM 100346</strain>
    </source>
</reference>
<proteinExistence type="predicted"/>
<dbReference type="EMBL" id="QGDT01000011">
    <property type="protein sequence ID" value="PWJ56623.1"/>
    <property type="molecule type" value="Genomic_DNA"/>
</dbReference>
<dbReference type="InterPro" id="IPR013022">
    <property type="entry name" value="Xyl_isomerase-like_TIM-brl"/>
</dbReference>
<dbReference type="Gene3D" id="3.20.20.150">
    <property type="entry name" value="Divalent-metal-dependent TIM barrel enzymes"/>
    <property type="match status" value="1"/>
</dbReference>
<name>A0A316AFZ0_9BACT</name>
<gene>
    <name evidence="3" type="ORF">CLV98_111117</name>
</gene>
<evidence type="ECO:0000313" key="3">
    <source>
        <dbReference type="EMBL" id="PWJ56623.1"/>
    </source>
</evidence>
<feature type="signal peptide" evidence="1">
    <location>
        <begin position="1"/>
        <end position="25"/>
    </location>
</feature>
<evidence type="ECO:0000313" key="4">
    <source>
        <dbReference type="Proteomes" id="UP000245880"/>
    </source>
</evidence>
<dbReference type="SUPFAM" id="SSF51658">
    <property type="entry name" value="Xylose isomerase-like"/>
    <property type="match status" value="1"/>
</dbReference>
<keyword evidence="1" id="KW-0732">Signal</keyword>
<evidence type="ECO:0000256" key="1">
    <source>
        <dbReference type="SAM" id="SignalP"/>
    </source>
</evidence>
<dbReference type="GO" id="GO:0016853">
    <property type="term" value="F:isomerase activity"/>
    <property type="evidence" value="ECO:0007669"/>
    <property type="project" value="UniProtKB-KW"/>
</dbReference>
<keyword evidence="3" id="KW-0413">Isomerase</keyword>
<feature type="chain" id="PRO_5016350987" evidence="1">
    <location>
        <begin position="26"/>
        <end position="308"/>
    </location>
</feature>
<accession>A0A316AFZ0</accession>
<organism evidence="3 4">
    <name type="scientific">Dyadobacter jejuensis</name>
    <dbReference type="NCBI Taxonomy" id="1082580"/>
    <lineage>
        <taxon>Bacteria</taxon>
        <taxon>Pseudomonadati</taxon>
        <taxon>Bacteroidota</taxon>
        <taxon>Cytophagia</taxon>
        <taxon>Cytophagales</taxon>
        <taxon>Spirosomataceae</taxon>
        <taxon>Dyadobacter</taxon>
    </lineage>
</organism>
<dbReference type="AlphaFoldDB" id="A0A316AFZ0"/>
<keyword evidence="4" id="KW-1185">Reference proteome</keyword>
<feature type="domain" description="Xylose isomerase-like TIM barrel" evidence="2">
    <location>
        <begin position="58"/>
        <end position="223"/>
    </location>
</feature>
<evidence type="ECO:0000259" key="2">
    <source>
        <dbReference type="Pfam" id="PF01261"/>
    </source>
</evidence>
<dbReference type="Proteomes" id="UP000245880">
    <property type="component" value="Unassembled WGS sequence"/>
</dbReference>
<dbReference type="InterPro" id="IPR036237">
    <property type="entry name" value="Xyl_isomerase-like_sf"/>
</dbReference>